<feature type="domain" description="T-box" evidence="8">
    <location>
        <begin position="24"/>
        <end position="198"/>
    </location>
</feature>
<dbReference type="GO" id="GO:0000978">
    <property type="term" value="F:RNA polymerase II cis-regulatory region sequence-specific DNA binding"/>
    <property type="evidence" value="ECO:0007669"/>
    <property type="project" value="InterPro"/>
</dbReference>
<dbReference type="SMART" id="SM00425">
    <property type="entry name" value="TBOX"/>
    <property type="match status" value="1"/>
</dbReference>
<dbReference type="PROSITE" id="PS01283">
    <property type="entry name" value="TBOX_1"/>
    <property type="match status" value="1"/>
</dbReference>
<keyword evidence="4" id="KW-0804">Transcription</keyword>
<reference evidence="9" key="1">
    <citation type="submission" date="2021-02" db="EMBL/GenBank/DDBJ databases">
        <authorList>
            <person name="Nowell W R."/>
        </authorList>
    </citation>
    <scope>NUCLEOTIDE SEQUENCE</scope>
</reference>
<keyword evidence="5 6" id="KW-0539">Nucleus</keyword>
<dbReference type="AlphaFoldDB" id="A0A816F6F4"/>
<dbReference type="InterPro" id="IPR001699">
    <property type="entry name" value="TF_T-box"/>
</dbReference>
<evidence type="ECO:0000256" key="6">
    <source>
        <dbReference type="PROSITE-ProRule" id="PRU00201"/>
    </source>
</evidence>
<evidence type="ECO:0000256" key="3">
    <source>
        <dbReference type="ARBA" id="ARBA00023125"/>
    </source>
</evidence>
<dbReference type="PROSITE" id="PS50252">
    <property type="entry name" value="TBOX_3"/>
    <property type="match status" value="1"/>
</dbReference>
<evidence type="ECO:0000256" key="1">
    <source>
        <dbReference type="ARBA" id="ARBA00004123"/>
    </source>
</evidence>
<protein>
    <recommendedName>
        <fullName evidence="8">T-box domain-containing protein</fullName>
    </recommendedName>
</protein>
<dbReference type="Gene3D" id="2.60.40.820">
    <property type="entry name" value="Transcription factor, T-box"/>
    <property type="match status" value="1"/>
</dbReference>
<evidence type="ECO:0000256" key="7">
    <source>
        <dbReference type="SAM" id="MobiDB-lite"/>
    </source>
</evidence>
<evidence type="ECO:0000259" key="8">
    <source>
        <dbReference type="PROSITE" id="PS50252"/>
    </source>
</evidence>
<dbReference type="PANTHER" id="PTHR11267:SF106">
    <property type="entry name" value="T-RELATED PROTEIN"/>
    <property type="match status" value="1"/>
</dbReference>
<dbReference type="InterPro" id="IPR046360">
    <property type="entry name" value="T-box_DNA-bd"/>
</dbReference>
<dbReference type="GO" id="GO:0005634">
    <property type="term" value="C:nucleus"/>
    <property type="evidence" value="ECO:0007669"/>
    <property type="project" value="UniProtKB-SubCell"/>
</dbReference>
<comment type="subcellular location">
    <subcellularLocation>
        <location evidence="1 6">Nucleus</location>
    </subcellularLocation>
</comment>
<accession>A0A816F6F4</accession>
<dbReference type="GO" id="GO:0000981">
    <property type="term" value="F:DNA-binding transcription factor activity, RNA polymerase II-specific"/>
    <property type="evidence" value="ECO:0007669"/>
    <property type="project" value="TreeGrafter"/>
</dbReference>
<dbReference type="InterPro" id="IPR036960">
    <property type="entry name" value="T-box_sf"/>
</dbReference>
<dbReference type="EMBL" id="CAJNOR010011019">
    <property type="protein sequence ID" value="CAF1658501.1"/>
    <property type="molecule type" value="Genomic_DNA"/>
</dbReference>
<keyword evidence="3 6" id="KW-0238">DNA-binding</keyword>
<keyword evidence="2" id="KW-0805">Transcription regulation</keyword>
<dbReference type="GO" id="GO:0000785">
    <property type="term" value="C:chromatin"/>
    <property type="evidence" value="ECO:0007669"/>
    <property type="project" value="TreeGrafter"/>
</dbReference>
<dbReference type="SUPFAM" id="SSF49417">
    <property type="entry name" value="p53-like transcription factors"/>
    <property type="match status" value="1"/>
</dbReference>
<comment type="caution">
    <text evidence="6">Lacks conserved residue(s) required for the propagation of feature annotation.</text>
</comment>
<feature type="region of interest" description="Disordered" evidence="7">
    <location>
        <begin position="242"/>
        <end position="261"/>
    </location>
</feature>
<evidence type="ECO:0000313" key="9">
    <source>
        <dbReference type="EMBL" id="CAF1658501.1"/>
    </source>
</evidence>
<comment type="caution">
    <text evidence="9">The sequence shown here is derived from an EMBL/GenBank/DDBJ whole genome shotgun (WGS) entry which is preliminary data.</text>
</comment>
<proteinExistence type="predicted"/>
<sequence>MQYYGQYEQERVHSYTEENIQVTLHNRDLWEQFHRLTNEMIVTKAGRRMFPIIAINIRGLDPEKMYTVELSFDQIDSHRWRFVSCQWQPGMKPEPTIDRPAYQHPDSPNYGRTWMRDTIMFPKVKLTNKIENTGASQVLLNSLHKYRPRISIIDVISKSKIYETSFDVTEFIAVTAYQNEEVKSLKIRHNPFAKAFLETANVKRETIEEQANNAVTFHSQASSSSGGPERLKIESYRASPYSYSQSHRKSSPNNISPYPSTSTSPFDASMYYAPLPSTNPPCSSTTSFLSDTTPYYSNSYYPPSSSYYFSYGASSPLPPPPPPTSSSLGHYSFMTPFNYPLNNSPNVDTKSFLCMQPSTSTPSVDENRFNLLIPTSADTEHY</sequence>
<dbReference type="Pfam" id="PF00907">
    <property type="entry name" value="T-box"/>
    <property type="match status" value="1"/>
</dbReference>
<dbReference type="InterPro" id="IPR008967">
    <property type="entry name" value="p53-like_TF_DNA-bd_sf"/>
</dbReference>
<keyword evidence="10" id="KW-1185">Reference proteome</keyword>
<evidence type="ECO:0000256" key="2">
    <source>
        <dbReference type="ARBA" id="ARBA00023015"/>
    </source>
</evidence>
<name>A0A816F6F4_ADIRI</name>
<evidence type="ECO:0000256" key="4">
    <source>
        <dbReference type="ARBA" id="ARBA00023163"/>
    </source>
</evidence>
<dbReference type="GO" id="GO:0001708">
    <property type="term" value="P:cell fate specification"/>
    <property type="evidence" value="ECO:0007669"/>
    <property type="project" value="TreeGrafter"/>
</dbReference>
<evidence type="ECO:0000313" key="10">
    <source>
        <dbReference type="Proteomes" id="UP000663828"/>
    </source>
</evidence>
<dbReference type="PANTHER" id="PTHR11267">
    <property type="entry name" value="T-BOX PROTEIN-RELATED"/>
    <property type="match status" value="1"/>
</dbReference>
<gene>
    <name evidence="9" type="ORF">XAT740_LOCUS56381</name>
</gene>
<organism evidence="9 10">
    <name type="scientific">Adineta ricciae</name>
    <name type="common">Rotifer</name>
    <dbReference type="NCBI Taxonomy" id="249248"/>
    <lineage>
        <taxon>Eukaryota</taxon>
        <taxon>Metazoa</taxon>
        <taxon>Spiralia</taxon>
        <taxon>Gnathifera</taxon>
        <taxon>Rotifera</taxon>
        <taxon>Eurotatoria</taxon>
        <taxon>Bdelloidea</taxon>
        <taxon>Adinetida</taxon>
        <taxon>Adinetidae</taxon>
        <taxon>Adineta</taxon>
    </lineage>
</organism>
<dbReference type="InterPro" id="IPR018186">
    <property type="entry name" value="TF_T-box_CS"/>
</dbReference>
<dbReference type="Proteomes" id="UP000663828">
    <property type="component" value="Unassembled WGS sequence"/>
</dbReference>
<dbReference type="GO" id="GO:0045893">
    <property type="term" value="P:positive regulation of DNA-templated transcription"/>
    <property type="evidence" value="ECO:0007669"/>
    <property type="project" value="InterPro"/>
</dbReference>
<evidence type="ECO:0000256" key="5">
    <source>
        <dbReference type="ARBA" id="ARBA00023242"/>
    </source>
</evidence>
<dbReference type="PRINTS" id="PR00937">
    <property type="entry name" value="TBOX"/>
</dbReference>